<dbReference type="GO" id="GO:0030145">
    <property type="term" value="F:manganese ion binding"/>
    <property type="evidence" value="ECO:0007669"/>
    <property type="project" value="InterPro"/>
</dbReference>
<protein>
    <submittedName>
        <fullName evidence="9">Aminopeptidase</fullName>
    </submittedName>
</protein>
<keyword evidence="3" id="KW-0963">Cytoplasm</keyword>
<evidence type="ECO:0000256" key="5">
    <source>
        <dbReference type="ARBA" id="ARBA00022723"/>
    </source>
</evidence>
<dbReference type="GO" id="GO:0005737">
    <property type="term" value="C:cytoplasm"/>
    <property type="evidence" value="ECO:0007669"/>
    <property type="project" value="InterPro"/>
</dbReference>
<evidence type="ECO:0000256" key="7">
    <source>
        <dbReference type="ARBA" id="ARBA00023211"/>
    </source>
</evidence>
<evidence type="ECO:0000256" key="2">
    <source>
        <dbReference type="ARBA" id="ARBA00022438"/>
    </source>
</evidence>
<proteinExistence type="inferred from homology"/>
<evidence type="ECO:0000256" key="3">
    <source>
        <dbReference type="ARBA" id="ARBA00022490"/>
    </source>
</evidence>
<dbReference type="STRING" id="29489.VL01_04150"/>
<evidence type="ECO:0000256" key="4">
    <source>
        <dbReference type="ARBA" id="ARBA00022670"/>
    </source>
</evidence>
<dbReference type="Pfam" id="PF12404">
    <property type="entry name" value="DUF3663"/>
    <property type="match status" value="1"/>
</dbReference>
<dbReference type="GO" id="GO:0006508">
    <property type="term" value="P:proteolysis"/>
    <property type="evidence" value="ECO:0007669"/>
    <property type="project" value="UniProtKB-KW"/>
</dbReference>
<dbReference type="AlphaFoldDB" id="A0A175VKL9"/>
<dbReference type="RefSeq" id="WP_026457647.1">
    <property type="nucleotide sequence ID" value="NZ_JMGO02000002.1"/>
</dbReference>
<dbReference type="PROSITE" id="PS00631">
    <property type="entry name" value="CYTOSOL_AP"/>
    <property type="match status" value="1"/>
</dbReference>
<dbReference type="EMBL" id="JMGO02000002">
    <property type="protein sequence ID" value="KXU81296.1"/>
    <property type="molecule type" value="Genomic_DNA"/>
</dbReference>
<evidence type="ECO:0000256" key="1">
    <source>
        <dbReference type="ARBA" id="ARBA00009528"/>
    </source>
</evidence>
<dbReference type="InterPro" id="IPR008330">
    <property type="entry name" value="Pept_M17_PepB"/>
</dbReference>
<dbReference type="InterPro" id="IPR000819">
    <property type="entry name" value="Peptidase_M17_C"/>
</dbReference>
<organism evidence="9 10">
    <name type="scientific">Aeromonas enteropelogenes</name>
    <name type="common">Aeromonas trota</name>
    <dbReference type="NCBI Taxonomy" id="29489"/>
    <lineage>
        <taxon>Bacteria</taxon>
        <taxon>Pseudomonadati</taxon>
        <taxon>Pseudomonadota</taxon>
        <taxon>Gammaproteobacteria</taxon>
        <taxon>Aeromonadales</taxon>
        <taxon>Aeromonadaceae</taxon>
        <taxon>Aeromonas</taxon>
    </lineage>
</organism>
<gene>
    <name evidence="9" type="ORF">LCR_06190</name>
</gene>
<dbReference type="PIRSF" id="PIRSF036388">
    <property type="entry name" value="Ctsl_amnpptdse_B"/>
    <property type="match status" value="1"/>
</dbReference>
<accession>A0A175VKL9</accession>
<dbReference type="Pfam" id="PF00883">
    <property type="entry name" value="Peptidase_M17"/>
    <property type="match status" value="1"/>
</dbReference>
<keyword evidence="7" id="KW-0464">Manganese</keyword>
<keyword evidence="6" id="KW-0378">Hydrolase</keyword>
<dbReference type="Proteomes" id="UP000078435">
    <property type="component" value="Unassembled WGS sequence"/>
</dbReference>
<evidence type="ECO:0000313" key="9">
    <source>
        <dbReference type="EMBL" id="KXU81296.1"/>
    </source>
</evidence>
<keyword evidence="2 9" id="KW-0031">Aminopeptidase</keyword>
<dbReference type="SUPFAM" id="SSF53187">
    <property type="entry name" value="Zn-dependent exopeptidases"/>
    <property type="match status" value="1"/>
</dbReference>
<dbReference type="GO" id="GO:0070006">
    <property type="term" value="F:metalloaminopeptidase activity"/>
    <property type="evidence" value="ECO:0007669"/>
    <property type="project" value="InterPro"/>
</dbReference>
<dbReference type="Gene3D" id="3.40.630.10">
    <property type="entry name" value="Zn peptidases"/>
    <property type="match status" value="1"/>
</dbReference>
<evidence type="ECO:0000313" key="10">
    <source>
        <dbReference type="Proteomes" id="UP000078435"/>
    </source>
</evidence>
<dbReference type="InterPro" id="IPR011356">
    <property type="entry name" value="Leucine_aapep/pepB"/>
</dbReference>
<evidence type="ECO:0000256" key="6">
    <source>
        <dbReference type="ARBA" id="ARBA00022801"/>
    </source>
</evidence>
<keyword evidence="4" id="KW-0645">Protease</keyword>
<dbReference type="PANTHER" id="PTHR11963">
    <property type="entry name" value="LEUCINE AMINOPEPTIDASE-RELATED"/>
    <property type="match status" value="1"/>
</dbReference>
<name>A0A175VKL9_AEREN</name>
<comment type="similarity">
    <text evidence="1">Belongs to the peptidase M17 family.</text>
</comment>
<feature type="domain" description="Cytosol aminopeptidase" evidence="8">
    <location>
        <begin position="279"/>
        <end position="286"/>
    </location>
</feature>
<reference evidence="9 10" key="1">
    <citation type="submission" date="2016-02" db="EMBL/GenBank/DDBJ databases">
        <title>Draft genome sequence of Aeromonas trota strain 1999lcr isolated from cerebrospinal fluid (CSF).</title>
        <authorList>
            <person name="Dallagassa C.B."/>
            <person name="Prediger K.C."/>
            <person name="Weiss V.A."/>
            <person name="Assis F.E."/>
            <person name="Baura V."/>
            <person name="Cruz L.M."/>
            <person name="Souza E.M."/>
            <person name="Pedrosa F.O."/>
            <person name="Fadel-Picheth C.M."/>
        </authorList>
    </citation>
    <scope>NUCLEOTIDE SEQUENCE [LARGE SCALE GENOMIC DNA]</scope>
    <source>
        <strain evidence="9 10">1999lcr</strain>
    </source>
</reference>
<dbReference type="PANTHER" id="PTHR11963:SF20">
    <property type="entry name" value="PEPTIDASE B"/>
    <property type="match status" value="1"/>
</dbReference>
<sequence>MADMMKVGLSTQAAAAHWGEGALLSFNGDGALIHLDPVCQENEVLRAIQRAARRLESTGIKRITLAGGGWDLERRYAFAQGFYAAKGERELDFGEQPAEEARELEALQKTTRWVRDVTNGCPEEIYPMSLAESALLLIRGLAGDKVTARLTTGEALKESGHIGIWSVGRGSEREPVLLELDYNPTGRDDAPVAAALVGKGITFDSGGYSMKSSDNMLPMKSDMGGAAMVTGALALAISRGLNQRVKLILCCAENLVSGHAFKLGDILTYRNGVSVEIQNTDAEGRLVLADGLLVASECGAAHILDAATLTGAAKMALGRDYNAVFALDEAEQLRALAAAKAENEKAWPLPLESWHAGQLTSAFADLGNVASAEGTAGATTAAAFLSRFVRDEGKGWVHLDLAASYQKAGNDLWATGAKGHGLRTIARWLQEVSV</sequence>
<keyword evidence="5" id="KW-0479">Metal-binding</keyword>
<dbReference type="PRINTS" id="PR00481">
    <property type="entry name" value="LAMNOPPTDASE"/>
</dbReference>
<evidence type="ECO:0000259" key="8">
    <source>
        <dbReference type="PROSITE" id="PS00631"/>
    </source>
</evidence>
<dbReference type="InterPro" id="IPR047620">
    <property type="entry name" value="M17_PepB-like_N"/>
</dbReference>
<dbReference type="OrthoDB" id="9809354at2"/>
<dbReference type="NCBIfam" id="NF003450">
    <property type="entry name" value="PRK05015.1"/>
    <property type="match status" value="1"/>
</dbReference>
<comment type="caution">
    <text evidence="9">The sequence shown here is derived from an EMBL/GenBank/DDBJ whole genome shotgun (WGS) entry which is preliminary data.</text>
</comment>